<dbReference type="CDD" id="cd01641">
    <property type="entry name" value="Bacterial_IMPase_like_1"/>
    <property type="match status" value="1"/>
</dbReference>
<comment type="cofactor">
    <cofactor evidence="1 12">
        <name>Mg(2+)</name>
        <dbReference type="ChEBI" id="CHEBI:18420"/>
    </cofactor>
</comment>
<reference evidence="14" key="1">
    <citation type="submission" date="2016-10" db="EMBL/GenBank/DDBJ databases">
        <authorList>
            <person name="Varghese N."/>
            <person name="Submissions S."/>
        </authorList>
    </citation>
    <scope>NUCLEOTIDE SEQUENCE [LARGE SCALE GENOMIC DNA]</scope>
    <source>
        <strain evidence="14">DSM 28463</strain>
    </source>
</reference>
<feature type="binding site" evidence="12">
    <location>
        <position position="92"/>
    </location>
    <ligand>
        <name>Mg(2+)</name>
        <dbReference type="ChEBI" id="CHEBI:18420"/>
        <label>1</label>
        <note>catalytic</note>
    </ligand>
</feature>
<evidence type="ECO:0000256" key="5">
    <source>
        <dbReference type="ARBA" id="ARBA00022605"/>
    </source>
</evidence>
<comment type="pathway">
    <text evidence="2">Amino-acid biosynthesis; L-histidine biosynthesis; L-histidine from 5-phospho-alpha-D-ribose 1-diphosphate: step 8/9.</text>
</comment>
<feature type="binding site" evidence="12">
    <location>
        <position position="93"/>
    </location>
    <ligand>
        <name>Mg(2+)</name>
        <dbReference type="ChEBI" id="CHEBI:18420"/>
        <label>2</label>
    </ligand>
</feature>
<dbReference type="EC" id="3.1.3.15" evidence="4 11"/>
<evidence type="ECO:0000256" key="7">
    <source>
        <dbReference type="ARBA" id="ARBA00022801"/>
    </source>
</evidence>
<dbReference type="InterPro" id="IPR011809">
    <property type="entry name" value="His_9_proposed"/>
</dbReference>
<sequence>MQTTPAALKNKALCAFAHELADIAQPIALQYFRTKLDVLEKQDLSPVTIADRSVEAAMRDRITQMHPDHGIYGEEHGQHGLDRRDIWVIDPIDGTKSFVSGMPTFGTLIAHLRDGAPDLGVIAIPFTGERWTGMAGAPSMFGDSLCKTSGCTSLSKARLYTTSPDIFDAAGLCLFEALSGRAAMRRFGGDCYAYGLLASGHVDAVFEMDLQPYDYMALVPVIEGAGGVITDWQGQALTLASEGRVIAAATPELHREMLGVLASGALDS</sequence>
<name>A0A1I5DZP8_9RHOB</name>
<feature type="binding site" evidence="12">
    <location>
        <position position="214"/>
    </location>
    <ligand>
        <name>Mg(2+)</name>
        <dbReference type="ChEBI" id="CHEBI:18420"/>
        <label>1</label>
        <note>catalytic</note>
    </ligand>
</feature>
<dbReference type="PANTHER" id="PTHR43200:SF6">
    <property type="entry name" value="3'(2'),5'-BISPHOSPHATE NUCLEOTIDASE"/>
    <property type="match status" value="1"/>
</dbReference>
<dbReference type="NCBIfam" id="TIGR02067">
    <property type="entry name" value="his_9_HisN"/>
    <property type="match status" value="1"/>
</dbReference>
<evidence type="ECO:0000313" key="13">
    <source>
        <dbReference type="EMBL" id="SFO04709.1"/>
    </source>
</evidence>
<dbReference type="STRING" id="1005928.SAMN04487859_11425"/>
<feature type="binding site" evidence="12">
    <location>
        <position position="90"/>
    </location>
    <ligand>
        <name>Mg(2+)</name>
        <dbReference type="ChEBI" id="CHEBI:18420"/>
        <label>2</label>
    </ligand>
</feature>
<evidence type="ECO:0000256" key="6">
    <source>
        <dbReference type="ARBA" id="ARBA00022723"/>
    </source>
</evidence>
<dbReference type="GO" id="GO:0046872">
    <property type="term" value="F:metal ion binding"/>
    <property type="evidence" value="ECO:0007669"/>
    <property type="project" value="UniProtKB-KW"/>
</dbReference>
<comment type="similarity">
    <text evidence="3">Belongs to the inositol monophosphatase superfamily.</text>
</comment>
<proteinExistence type="inferred from homology"/>
<evidence type="ECO:0000256" key="8">
    <source>
        <dbReference type="ARBA" id="ARBA00022842"/>
    </source>
</evidence>
<dbReference type="AlphaFoldDB" id="A0A1I5DZP8"/>
<dbReference type="InterPro" id="IPR051090">
    <property type="entry name" value="Inositol_monoP_superfamily"/>
</dbReference>
<dbReference type="PRINTS" id="PR00377">
    <property type="entry name" value="IMPHPHTASES"/>
</dbReference>
<evidence type="ECO:0000256" key="9">
    <source>
        <dbReference type="ARBA" id="ARBA00023102"/>
    </source>
</evidence>
<evidence type="ECO:0000313" key="14">
    <source>
        <dbReference type="Proteomes" id="UP000198599"/>
    </source>
</evidence>
<dbReference type="RefSeq" id="WP_092839519.1">
    <property type="nucleotide sequence ID" value="NZ_FOVP01000014.1"/>
</dbReference>
<keyword evidence="6 12" id="KW-0479">Metal-binding</keyword>
<dbReference type="Gene3D" id="3.30.540.10">
    <property type="entry name" value="Fructose-1,6-Bisphosphatase, subunit A, domain 1"/>
    <property type="match status" value="1"/>
</dbReference>
<dbReference type="OrthoDB" id="9785695at2"/>
<evidence type="ECO:0000256" key="11">
    <source>
        <dbReference type="NCBIfam" id="TIGR02067"/>
    </source>
</evidence>
<feature type="binding site" evidence="12">
    <location>
        <position position="74"/>
    </location>
    <ligand>
        <name>Mg(2+)</name>
        <dbReference type="ChEBI" id="CHEBI:18420"/>
        <label>1</label>
        <note>catalytic</note>
    </ligand>
</feature>
<keyword evidence="7" id="KW-0378">Hydrolase</keyword>
<evidence type="ECO:0000256" key="4">
    <source>
        <dbReference type="ARBA" id="ARBA00013085"/>
    </source>
</evidence>
<accession>A0A1I5DZP8</accession>
<organism evidence="13 14">
    <name type="scientific">Roseovarius lutimaris</name>
    <dbReference type="NCBI Taxonomy" id="1005928"/>
    <lineage>
        <taxon>Bacteria</taxon>
        <taxon>Pseudomonadati</taxon>
        <taxon>Pseudomonadota</taxon>
        <taxon>Alphaproteobacteria</taxon>
        <taxon>Rhodobacterales</taxon>
        <taxon>Roseobacteraceae</taxon>
        <taxon>Roseovarius</taxon>
    </lineage>
</organism>
<dbReference type="Pfam" id="PF00459">
    <property type="entry name" value="Inositol_P"/>
    <property type="match status" value="1"/>
</dbReference>
<dbReference type="Proteomes" id="UP000198599">
    <property type="component" value="Unassembled WGS sequence"/>
</dbReference>
<dbReference type="EMBL" id="FOVP01000014">
    <property type="protein sequence ID" value="SFO04709.1"/>
    <property type="molecule type" value="Genomic_DNA"/>
</dbReference>
<evidence type="ECO:0000256" key="1">
    <source>
        <dbReference type="ARBA" id="ARBA00001946"/>
    </source>
</evidence>
<dbReference type="PANTHER" id="PTHR43200">
    <property type="entry name" value="PHOSPHATASE"/>
    <property type="match status" value="1"/>
</dbReference>
<evidence type="ECO:0000256" key="10">
    <source>
        <dbReference type="ARBA" id="ARBA00049158"/>
    </source>
</evidence>
<dbReference type="PROSITE" id="PS00629">
    <property type="entry name" value="IMP_1"/>
    <property type="match status" value="1"/>
</dbReference>
<keyword evidence="5" id="KW-0028">Amino-acid biosynthesis</keyword>
<dbReference type="UniPathway" id="UPA00031">
    <property type="reaction ID" value="UER00013"/>
</dbReference>
<dbReference type="InterPro" id="IPR000760">
    <property type="entry name" value="Inositol_monophosphatase-like"/>
</dbReference>
<dbReference type="SUPFAM" id="SSF56655">
    <property type="entry name" value="Carbohydrate phosphatase"/>
    <property type="match status" value="1"/>
</dbReference>
<keyword evidence="8 12" id="KW-0460">Magnesium</keyword>
<protein>
    <recommendedName>
        <fullName evidence="4 11">Histidinol-phosphatase</fullName>
        <ecNumber evidence="4 11">3.1.3.15</ecNumber>
    </recommendedName>
</protein>
<comment type="catalytic activity">
    <reaction evidence="10">
        <text>L-histidinol phosphate + H2O = L-histidinol + phosphate</text>
        <dbReference type="Rhea" id="RHEA:14465"/>
        <dbReference type="ChEBI" id="CHEBI:15377"/>
        <dbReference type="ChEBI" id="CHEBI:43474"/>
        <dbReference type="ChEBI" id="CHEBI:57699"/>
        <dbReference type="ChEBI" id="CHEBI:57980"/>
        <dbReference type="EC" id="3.1.3.15"/>
    </reaction>
</comment>
<evidence type="ECO:0000256" key="2">
    <source>
        <dbReference type="ARBA" id="ARBA00004970"/>
    </source>
</evidence>
<dbReference type="GO" id="GO:0004401">
    <property type="term" value="F:histidinol-phosphatase activity"/>
    <property type="evidence" value="ECO:0007669"/>
    <property type="project" value="UniProtKB-UniRule"/>
</dbReference>
<dbReference type="Gene3D" id="3.40.190.80">
    <property type="match status" value="1"/>
</dbReference>
<keyword evidence="14" id="KW-1185">Reference proteome</keyword>
<keyword evidence="9" id="KW-0368">Histidine biosynthesis</keyword>
<gene>
    <name evidence="13" type="ORF">SAMN04487859_11425</name>
</gene>
<dbReference type="GO" id="GO:0000105">
    <property type="term" value="P:L-histidine biosynthetic process"/>
    <property type="evidence" value="ECO:0007669"/>
    <property type="project" value="UniProtKB-UniRule"/>
</dbReference>
<dbReference type="InterPro" id="IPR020583">
    <property type="entry name" value="Inositol_monoP_metal-BS"/>
</dbReference>
<evidence type="ECO:0000256" key="3">
    <source>
        <dbReference type="ARBA" id="ARBA00009759"/>
    </source>
</evidence>
<evidence type="ECO:0000256" key="12">
    <source>
        <dbReference type="PIRSR" id="PIRSR600760-2"/>
    </source>
</evidence>